<keyword evidence="2" id="KW-1185">Reference proteome</keyword>
<protein>
    <submittedName>
        <fullName evidence="1">Uncharacterized protein</fullName>
    </submittedName>
</protein>
<name>A0A0D2D361_9EURO</name>
<sequence length="100" mass="11526">MRGYYSYYAGHIRPYPQHDRGAKRDEDLSRDCYLATLVEFWLVSRLALPHSCSNQLAMCEGRLCGPGIPLMGAGRCQSFRPRLDFFCDGWVNSNRTCPRF</sequence>
<evidence type="ECO:0000313" key="2">
    <source>
        <dbReference type="Proteomes" id="UP000054466"/>
    </source>
</evidence>
<accession>A0A0D2D361</accession>
<dbReference type="VEuPathDB" id="FungiDB:PV07_05918"/>
<dbReference type="AlphaFoldDB" id="A0A0D2D361"/>
<dbReference type="EMBL" id="KN847042">
    <property type="protein sequence ID" value="KIW30149.1"/>
    <property type="molecule type" value="Genomic_DNA"/>
</dbReference>
<proteinExistence type="predicted"/>
<reference evidence="1 2" key="1">
    <citation type="submission" date="2015-01" db="EMBL/GenBank/DDBJ databases">
        <title>The Genome Sequence of Cladophialophora immunda CBS83496.</title>
        <authorList>
            <consortium name="The Broad Institute Genomics Platform"/>
            <person name="Cuomo C."/>
            <person name="de Hoog S."/>
            <person name="Gorbushina A."/>
            <person name="Stielow B."/>
            <person name="Teixiera M."/>
            <person name="Abouelleil A."/>
            <person name="Chapman S.B."/>
            <person name="Priest M."/>
            <person name="Young S.K."/>
            <person name="Wortman J."/>
            <person name="Nusbaum C."/>
            <person name="Birren B."/>
        </authorList>
    </citation>
    <scope>NUCLEOTIDE SEQUENCE [LARGE SCALE GENOMIC DNA]</scope>
    <source>
        <strain evidence="1 2">CBS 83496</strain>
    </source>
</reference>
<gene>
    <name evidence="1" type="ORF">PV07_05918</name>
</gene>
<evidence type="ECO:0000313" key="1">
    <source>
        <dbReference type="EMBL" id="KIW30149.1"/>
    </source>
</evidence>
<dbReference type="RefSeq" id="XP_016250365.1">
    <property type="nucleotide sequence ID" value="XM_016392846.1"/>
</dbReference>
<dbReference type="HOGENOM" id="CLU_2305786_0_0_1"/>
<organism evidence="1 2">
    <name type="scientific">Cladophialophora immunda</name>
    <dbReference type="NCBI Taxonomy" id="569365"/>
    <lineage>
        <taxon>Eukaryota</taxon>
        <taxon>Fungi</taxon>
        <taxon>Dikarya</taxon>
        <taxon>Ascomycota</taxon>
        <taxon>Pezizomycotina</taxon>
        <taxon>Eurotiomycetes</taxon>
        <taxon>Chaetothyriomycetidae</taxon>
        <taxon>Chaetothyriales</taxon>
        <taxon>Herpotrichiellaceae</taxon>
        <taxon>Cladophialophora</taxon>
    </lineage>
</organism>
<dbReference type="GeneID" id="27345112"/>
<dbReference type="Proteomes" id="UP000054466">
    <property type="component" value="Unassembled WGS sequence"/>
</dbReference>